<dbReference type="PRINTS" id="PR01045">
    <property type="entry name" value="TRNASYNTHGB"/>
</dbReference>
<evidence type="ECO:0000256" key="2">
    <source>
        <dbReference type="ARBA" id="ARBA00022598"/>
    </source>
</evidence>
<gene>
    <name evidence="8" type="primary">glyS</name>
    <name evidence="10" type="ORF">SAMN05216375_101260</name>
    <name evidence="9" type="ORF">TR210_8</name>
</gene>
<dbReference type="GO" id="GO:0005524">
    <property type="term" value="F:ATP binding"/>
    <property type="evidence" value="ECO:0007669"/>
    <property type="project" value="UniProtKB-UniRule"/>
</dbReference>
<dbReference type="GO" id="GO:0005829">
    <property type="term" value="C:cytosol"/>
    <property type="evidence" value="ECO:0007669"/>
    <property type="project" value="TreeGrafter"/>
</dbReference>
<dbReference type="EMBL" id="FJNB01000001">
    <property type="protein sequence ID" value="CZQ79889.1"/>
    <property type="molecule type" value="Genomic_DNA"/>
</dbReference>
<comment type="catalytic activity">
    <reaction evidence="7 8">
        <text>tRNA(Gly) + glycine + ATP = glycyl-tRNA(Gly) + AMP + diphosphate</text>
        <dbReference type="Rhea" id="RHEA:16013"/>
        <dbReference type="Rhea" id="RHEA-COMP:9664"/>
        <dbReference type="Rhea" id="RHEA-COMP:9683"/>
        <dbReference type="ChEBI" id="CHEBI:30616"/>
        <dbReference type="ChEBI" id="CHEBI:33019"/>
        <dbReference type="ChEBI" id="CHEBI:57305"/>
        <dbReference type="ChEBI" id="CHEBI:78442"/>
        <dbReference type="ChEBI" id="CHEBI:78522"/>
        <dbReference type="ChEBI" id="CHEBI:456215"/>
        <dbReference type="EC" id="6.1.1.14"/>
    </reaction>
</comment>
<dbReference type="RefSeq" id="WP_068620301.1">
    <property type="nucleotide sequence ID" value="NZ_FJNB01000001.1"/>
</dbReference>
<organism evidence="9 11">
    <name type="scientific">Trichococcus ilyis</name>
    <dbReference type="NCBI Taxonomy" id="640938"/>
    <lineage>
        <taxon>Bacteria</taxon>
        <taxon>Bacillati</taxon>
        <taxon>Bacillota</taxon>
        <taxon>Bacilli</taxon>
        <taxon>Lactobacillales</taxon>
        <taxon>Carnobacteriaceae</taxon>
        <taxon>Trichococcus</taxon>
    </lineage>
</organism>
<dbReference type="Proteomes" id="UP000076878">
    <property type="component" value="Unassembled WGS sequence"/>
</dbReference>
<dbReference type="NCBIfam" id="TIGR00211">
    <property type="entry name" value="glyS"/>
    <property type="match status" value="1"/>
</dbReference>
<comment type="similarity">
    <text evidence="1 8">Belongs to the class-II aminoacyl-tRNA synthetase family.</text>
</comment>
<evidence type="ECO:0000256" key="8">
    <source>
        <dbReference type="HAMAP-Rule" id="MF_00255"/>
    </source>
</evidence>
<dbReference type="GO" id="GO:0006426">
    <property type="term" value="P:glycyl-tRNA aminoacylation"/>
    <property type="evidence" value="ECO:0007669"/>
    <property type="project" value="UniProtKB-UniRule"/>
</dbReference>
<dbReference type="GO" id="GO:0004820">
    <property type="term" value="F:glycine-tRNA ligase activity"/>
    <property type="evidence" value="ECO:0007669"/>
    <property type="project" value="UniProtKB-UniRule"/>
</dbReference>
<sequence>MTHTVLLEIGLEEMPAKYVRTSSIQLKEKMTAFLEENRIGFEEIEMYATPRRLAVIANGVSDRQADLAEVVKGPAKKIALQEDGSWSKAALGFVRGQGLTPEDIFFEELKGVEYVFVKKETSGKATSEVLKELNTVVESLTFPVSMHWGNHHFKYIRPIHWIAALSDDEIIPFQVLDVASGRTTRGHRFLGKEVSLANAGEYAEKLAQQHVIADQDKRKNMIRAQFQKIEAENGWIIPNDETLLEEVTSLVEYPTAFFGEYDNKYLALPADVLITSMKDHQRYFEVKDKSGKLLPYFVSVRNGNGSFIENVKRGNEKVLTARLEDGLFFFNEDQRITIAQSVEKLKKVTFHSKIGSIHDKMENTAKIAARLCDLFDLGEDETTQVLRAASIYKFDLVTNMVSEFTELQGIMGEVYALQQGETAAVATAIREHYLPVSSEGELPETQVGAVLAMADKLDSIISFFLQDMVPTGSNDPYALRRQMIGVIQIIEKYQWAFSLEALLSDLLAEVYEVEDADLSDKTMKELAVFAGGRIQQKLQTYGIRYDIVEAVLQSSEQDVNTLFANAQVLQAHCEEESFKTVMEALARVVNISGNPDESIPVQKELLETASEKNLYVQINHLDLALSHGDPEADYAALAAIAPYIEAYFDENMVMVEDIAIRSNRLNTLGNLTLSILQFADVRKLILK</sequence>
<dbReference type="InterPro" id="IPR006194">
    <property type="entry name" value="Gly-tRNA-synth_heterodimer"/>
</dbReference>
<keyword evidence="2 8" id="KW-0436">Ligase</keyword>
<comment type="subcellular location">
    <subcellularLocation>
        <location evidence="8">Cytoplasm</location>
    </subcellularLocation>
</comment>
<keyword evidence="5 8" id="KW-0648">Protein biosynthesis</keyword>
<keyword evidence="4 8" id="KW-0067">ATP-binding</keyword>
<dbReference type="PANTHER" id="PTHR30075:SF2">
    <property type="entry name" value="GLYCINE--TRNA LIGASE, CHLOROPLASTIC_MITOCHONDRIAL 2"/>
    <property type="match status" value="1"/>
</dbReference>
<proteinExistence type="inferred from homology"/>
<keyword evidence="8" id="KW-0963">Cytoplasm</keyword>
<comment type="subunit">
    <text evidence="8">Tetramer of two alpha and two beta subunits.</text>
</comment>
<dbReference type="EMBL" id="FNYT01000001">
    <property type="protein sequence ID" value="SEI58193.1"/>
    <property type="molecule type" value="Genomic_DNA"/>
</dbReference>
<dbReference type="AlphaFoldDB" id="A0A143Y558"/>
<dbReference type="SUPFAM" id="SSF109604">
    <property type="entry name" value="HD-domain/PDEase-like"/>
    <property type="match status" value="1"/>
</dbReference>
<reference evidence="10 12" key="2">
    <citation type="submission" date="2016-10" db="EMBL/GenBank/DDBJ databases">
        <authorList>
            <person name="Varghese N."/>
            <person name="Submissions S."/>
        </authorList>
    </citation>
    <scope>NUCLEOTIDE SEQUENCE [LARGE SCALE GENOMIC DNA]</scope>
    <source>
        <strain evidence="10 12">DSM 22150</strain>
    </source>
</reference>
<dbReference type="STRING" id="640938.TR210_8"/>
<dbReference type="PANTHER" id="PTHR30075">
    <property type="entry name" value="GLYCYL-TRNA SYNTHETASE"/>
    <property type="match status" value="1"/>
</dbReference>
<evidence type="ECO:0000313" key="9">
    <source>
        <dbReference type="EMBL" id="CZQ79889.1"/>
    </source>
</evidence>
<dbReference type="Proteomes" id="UP000199280">
    <property type="component" value="Unassembled WGS sequence"/>
</dbReference>
<evidence type="ECO:0000313" key="12">
    <source>
        <dbReference type="Proteomes" id="UP000199280"/>
    </source>
</evidence>
<dbReference type="Pfam" id="PF02092">
    <property type="entry name" value="tRNA_synt_2f"/>
    <property type="match status" value="1"/>
</dbReference>
<dbReference type="PROSITE" id="PS50861">
    <property type="entry name" value="AA_TRNA_LIGASE_II_GLYAB"/>
    <property type="match status" value="1"/>
</dbReference>
<evidence type="ECO:0000256" key="4">
    <source>
        <dbReference type="ARBA" id="ARBA00022840"/>
    </source>
</evidence>
<evidence type="ECO:0000313" key="11">
    <source>
        <dbReference type="Proteomes" id="UP000076878"/>
    </source>
</evidence>
<evidence type="ECO:0000256" key="3">
    <source>
        <dbReference type="ARBA" id="ARBA00022741"/>
    </source>
</evidence>
<dbReference type="EC" id="6.1.1.14" evidence="8"/>
<keyword evidence="6 8" id="KW-0030">Aminoacyl-tRNA synthetase</keyword>
<evidence type="ECO:0000256" key="5">
    <source>
        <dbReference type="ARBA" id="ARBA00022917"/>
    </source>
</evidence>
<accession>A0A143Y558</accession>
<keyword evidence="12" id="KW-1185">Reference proteome</keyword>
<evidence type="ECO:0000256" key="7">
    <source>
        <dbReference type="ARBA" id="ARBA00047937"/>
    </source>
</evidence>
<evidence type="ECO:0000256" key="6">
    <source>
        <dbReference type="ARBA" id="ARBA00023146"/>
    </source>
</evidence>
<name>A0A143Y558_9LACT</name>
<dbReference type="OrthoDB" id="9775440at2"/>
<dbReference type="HAMAP" id="MF_00255">
    <property type="entry name" value="Gly_tRNA_synth_beta"/>
    <property type="match status" value="1"/>
</dbReference>
<keyword evidence="3 8" id="KW-0547">Nucleotide-binding</keyword>
<protein>
    <recommendedName>
        <fullName evidence="8">Glycine--tRNA ligase beta subunit</fullName>
        <ecNumber evidence="8">6.1.1.14</ecNumber>
    </recommendedName>
    <alternativeName>
        <fullName evidence="8">Glycyl-tRNA synthetase beta subunit</fullName>
        <shortName evidence="8">GlyRS</shortName>
    </alternativeName>
</protein>
<evidence type="ECO:0000313" key="10">
    <source>
        <dbReference type="EMBL" id="SEI58193.1"/>
    </source>
</evidence>
<reference evidence="9 11" key="1">
    <citation type="submission" date="2016-02" db="EMBL/GenBank/DDBJ databases">
        <authorList>
            <person name="Wen L."/>
            <person name="He K."/>
            <person name="Yang H."/>
        </authorList>
    </citation>
    <scope>NUCLEOTIDE SEQUENCE [LARGE SCALE GENOMIC DNA]</scope>
    <source>
        <strain evidence="9">Trichococcus_R210</strain>
    </source>
</reference>
<evidence type="ECO:0000256" key="1">
    <source>
        <dbReference type="ARBA" id="ARBA00008226"/>
    </source>
</evidence>
<dbReference type="InterPro" id="IPR015944">
    <property type="entry name" value="Gly-tRNA-synth_bsu"/>
</dbReference>